<keyword evidence="5 7" id="KW-1133">Transmembrane helix</keyword>
<dbReference type="GO" id="GO:0016020">
    <property type="term" value="C:membrane"/>
    <property type="evidence" value="ECO:0007669"/>
    <property type="project" value="UniProtKB-SubCell"/>
</dbReference>
<feature type="transmembrane region" description="Helical" evidence="7">
    <location>
        <begin position="208"/>
        <end position="226"/>
    </location>
</feature>
<sequence>MIEALKQQVKHTPVTMGLFTVTTVVFIFELIASHGQTDNARFLVAVGAKWGPDIAHNQAYWRLLTPVFLHAGIMHIVTNMLTLWFVGPIAERAFGSWRFLMLYAFGGIVGNIFSYLLSPLAISVGASSALFAMFAGLILYGVRYRDNPTIRAQGATFLLFVVLNLFSGLLAPTIDLWGHIGGLIGGMMSTVMLGFVGKSGQYALSMRLTMCAVTMLLLILTIYAGGSVS</sequence>
<evidence type="ECO:0000256" key="7">
    <source>
        <dbReference type="SAM" id="Phobius"/>
    </source>
</evidence>
<dbReference type="AlphaFoldDB" id="A0A5A5TZK5"/>
<feature type="transmembrane region" description="Helical" evidence="7">
    <location>
        <begin position="67"/>
        <end position="87"/>
    </location>
</feature>
<keyword evidence="6 7" id="KW-0472">Membrane</keyword>
<dbReference type="Pfam" id="PF01694">
    <property type="entry name" value="Rhomboid"/>
    <property type="match status" value="1"/>
</dbReference>
<evidence type="ECO:0000256" key="5">
    <source>
        <dbReference type="ARBA" id="ARBA00022989"/>
    </source>
</evidence>
<evidence type="ECO:0000256" key="4">
    <source>
        <dbReference type="ARBA" id="ARBA00022801"/>
    </source>
</evidence>
<evidence type="ECO:0000256" key="2">
    <source>
        <dbReference type="ARBA" id="ARBA00009045"/>
    </source>
</evidence>
<comment type="subcellular location">
    <subcellularLocation>
        <location evidence="1">Membrane</location>
        <topology evidence="1">Multi-pass membrane protein</topology>
    </subcellularLocation>
</comment>
<keyword evidence="4" id="KW-0378">Hydrolase</keyword>
<evidence type="ECO:0000259" key="8">
    <source>
        <dbReference type="Pfam" id="PF01694"/>
    </source>
</evidence>
<evidence type="ECO:0000256" key="6">
    <source>
        <dbReference type="ARBA" id="ARBA00023136"/>
    </source>
</evidence>
<accession>A0A5A5TZK5</accession>
<feature type="transmembrane region" description="Helical" evidence="7">
    <location>
        <begin position="122"/>
        <end position="142"/>
    </location>
</feature>
<dbReference type="InterPro" id="IPR022764">
    <property type="entry name" value="Peptidase_S54_rhomboid_dom"/>
</dbReference>
<evidence type="ECO:0000256" key="1">
    <source>
        <dbReference type="ARBA" id="ARBA00004141"/>
    </source>
</evidence>
<evidence type="ECO:0000313" key="10">
    <source>
        <dbReference type="Proteomes" id="UP000323274"/>
    </source>
</evidence>
<proteinExistence type="inferred from homology"/>
<comment type="similarity">
    <text evidence="2">Belongs to the peptidase S54 family.</text>
</comment>
<name>A0A5A5TZK5_LEUCI</name>
<dbReference type="GO" id="GO:0006508">
    <property type="term" value="P:proteolysis"/>
    <property type="evidence" value="ECO:0007669"/>
    <property type="project" value="UniProtKB-KW"/>
</dbReference>
<comment type="caution">
    <text evidence="9">The sequence shown here is derived from an EMBL/GenBank/DDBJ whole genome shotgun (WGS) entry which is preliminary data.</text>
</comment>
<feature type="transmembrane region" description="Helical" evidence="7">
    <location>
        <begin position="154"/>
        <end position="171"/>
    </location>
</feature>
<dbReference type="InterPro" id="IPR035952">
    <property type="entry name" value="Rhomboid-like_sf"/>
</dbReference>
<reference evidence="9 10" key="1">
    <citation type="submission" date="2019-04" db="EMBL/GenBank/DDBJ databases">
        <title>A pseudo-fructophilic Leuconostoc citreum strain F192-5 isolated from peel of satsuma mandarin: the first report for isolation and characterization of strain-dependent fructophilic-like characteristics.</title>
        <authorList>
            <person name="Maeno S."/>
            <person name="Tanizawa Y."/>
            <person name="Kajikawa A."/>
            <person name="Kanesaki Y."/>
            <person name="Kubota E."/>
            <person name="Arita M."/>
            <person name="Leon D."/>
            <person name="Endo A."/>
        </authorList>
    </citation>
    <scope>NUCLEOTIDE SEQUENCE [LARGE SCALE GENOMIC DNA]</scope>
    <source>
        <strain evidence="9 10">F192-5</strain>
    </source>
</reference>
<dbReference type="Proteomes" id="UP000323274">
    <property type="component" value="Unassembled WGS sequence"/>
</dbReference>
<protein>
    <submittedName>
        <fullName evidence="9">Rhomboid family intramembrane serine protease</fullName>
    </submittedName>
</protein>
<gene>
    <name evidence="9" type="ORF">LCIT_04680</name>
</gene>
<feature type="domain" description="Peptidase S54 rhomboid" evidence="8">
    <location>
        <begin position="58"/>
        <end position="193"/>
    </location>
</feature>
<feature type="transmembrane region" description="Helical" evidence="7">
    <location>
        <begin position="177"/>
        <end position="196"/>
    </location>
</feature>
<dbReference type="SUPFAM" id="SSF144091">
    <property type="entry name" value="Rhomboid-like"/>
    <property type="match status" value="1"/>
</dbReference>
<keyword evidence="9" id="KW-0645">Protease</keyword>
<dbReference type="PANTHER" id="PTHR43731">
    <property type="entry name" value="RHOMBOID PROTEASE"/>
    <property type="match status" value="1"/>
</dbReference>
<dbReference type="PANTHER" id="PTHR43731:SF14">
    <property type="entry name" value="PRESENILIN-ASSOCIATED RHOMBOID-LIKE PROTEIN, MITOCHONDRIAL"/>
    <property type="match status" value="1"/>
</dbReference>
<dbReference type="InterPro" id="IPR050925">
    <property type="entry name" value="Rhomboid_protease_S54"/>
</dbReference>
<feature type="transmembrane region" description="Helical" evidence="7">
    <location>
        <begin position="99"/>
        <end position="116"/>
    </location>
</feature>
<dbReference type="GO" id="GO:0004252">
    <property type="term" value="F:serine-type endopeptidase activity"/>
    <property type="evidence" value="ECO:0007669"/>
    <property type="project" value="InterPro"/>
</dbReference>
<dbReference type="Gene3D" id="1.20.1540.10">
    <property type="entry name" value="Rhomboid-like"/>
    <property type="match status" value="1"/>
</dbReference>
<dbReference type="RefSeq" id="WP_149333828.1">
    <property type="nucleotide sequence ID" value="NZ_BJJW01000002.1"/>
</dbReference>
<dbReference type="EMBL" id="BJJW01000002">
    <property type="protein sequence ID" value="GDZ83226.1"/>
    <property type="molecule type" value="Genomic_DNA"/>
</dbReference>
<evidence type="ECO:0000256" key="3">
    <source>
        <dbReference type="ARBA" id="ARBA00022692"/>
    </source>
</evidence>
<evidence type="ECO:0000313" key="9">
    <source>
        <dbReference type="EMBL" id="GDZ83226.1"/>
    </source>
</evidence>
<organism evidence="9 10">
    <name type="scientific">Leuconostoc citreum</name>
    <dbReference type="NCBI Taxonomy" id="33964"/>
    <lineage>
        <taxon>Bacteria</taxon>
        <taxon>Bacillati</taxon>
        <taxon>Bacillota</taxon>
        <taxon>Bacilli</taxon>
        <taxon>Lactobacillales</taxon>
        <taxon>Lactobacillaceae</taxon>
        <taxon>Leuconostoc</taxon>
    </lineage>
</organism>
<keyword evidence="3 7" id="KW-0812">Transmembrane</keyword>
<feature type="transmembrane region" description="Helical" evidence="7">
    <location>
        <begin position="12"/>
        <end position="32"/>
    </location>
</feature>